<dbReference type="Proteomes" id="UP000275267">
    <property type="component" value="Unassembled WGS sequence"/>
</dbReference>
<evidence type="ECO:0000313" key="3">
    <source>
        <dbReference type="Proteomes" id="UP000275267"/>
    </source>
</evidence>
<organism evidence="2 3">
    <name type="scientific">Panicum miliaceum</name>
    <name type="common">Proso millet</name>
    <name type="synonym">Broomcorn millet</name>
    <dbReference type="NCBI Taxonomy" id="4540"/>
    <lineage>
        <taxon>Eukaryota</taxon>
        <taxon>Viridiplantae</taxon>
        <taxon>Streptophyta</taxon>
        <taxon>Embryophyta</taxon>
        <taxon>Tracheophyta</taxon>
        <taxon>Spermatophyta</taxon>
        <taxon>Magnoliopsida</taxon>
        <taxon>Liliopsida</taxon>
        <taxon>Poales</taxon>
        <taxon>Poaceae</taxon>
        <taxon>PACMAD clade</taxon>
        <taxon>Panicoideae</taxon>
        <taxon>Panicodae</taxon>
        <taxon>Paniceae</taxon>
        <taxon>Panicinae</taxon>
        <taxon>Panicum</taxon>
        <taxon>Panicum sect. Panicum</taxon>
    </lineage>
</organism>
<evidence type="ECO:0000256" key="1">
    <source>
        <dbReference type="SAM" id="MobiDB-lite"/>
    </source>
</evidence>
<dbReference type="AlphaFoldDB" id="A0A3L6Q100"/>
<comment type="caution">
    <text evidence="2">The sequence shown here is derived from an EMBL/GenBank/DDBJ whole genome shotgun (WGS) entry which is preliminary data.</text>
</comment>
<reference evidence="3" key="1">
    <citation type="journal article" date="2019" name="Nat. Commun.">
        <title>The genome of broomcorn millet.</title>
        <authorList>
            <person name="Zou C."/>
            <person name="Miki D."/>
            <person name="Li D."/>
            <person name="Tang Q."/>
            <person name="Xiao L."/>
            <person name="Rajput S."/>
            <person name="Deng P."/>
            <person name="Jia W."/>
            <person name="Huang R."/>
            <person name="Zhang M."/>
            <person name="Sun Y."/>
            <person name="Hu J."/>
            <person name="Fu X."/>
            <person name="Schnable P.S."/>
            <person name="Li F."/>
            <person name="Zhang H."/>
            <person name="Feng B."/>
            <person name="Zhu X."/>
            <person name="Liu R."/>
            <person name="Schnable J.C."/>
            <person name="Zhu J.-K."/>
            <person name="Zhang H."/>
        </authorList>
    </citation>
    <scope>NUCLEOTIDE SEQUENCE [LARGE SCALE GENOMIC DNA]</scope>
</reference>
<name>A0A3L6Q100_PANMI</name>
<keyword evidence="3" id="KW-1185">Reference proteome</keyword>
<proteinExistence type="predicted"/>
<evidence type="ECO:0000313" key="2">
    <source>
        <dbReference type="EMBL" id="RLM69133.1"/>
    </source>
</evidence>
<feature type="compositionally biased region" description="Basic residues" evidence="1">
    <location>
        <begin position="62"/>
        <end position="81"/>
    </location>
</feature>
<dbReference type="EMBL" id="PQIB02000014">
    <property type="protein sequence ID" value="RLM69133.1"/>
    <property type="molecule type" value="Genomic_DNA"/>
</dbReference>
<accession>A0A3L6Q100</accession>
<gene>
    <name evidence="2" type="ORF">C2845_PM17G08280</name>
</gene>
<feature type="region of interest" description="Disordered" evidence="1">
    <location>
        <begin position="57"/>
        <end position="81"/>
    </location>
</feature>
<protein>
    <submittedName>
        <fullName evidence="2">Uncharacterized protein</fullName>
    </submittedName>
</protein>
<sequence>MLACMAAGVEPVRAPGAESGRCSILEFQSVANRCVPSQSSGLRKLLRLLGAAWRGRSAARPTRSRLSRRERRGRGRGRAPP</sequence>